<dbReference type="RefSeq" id="WP_185044040.1">
    <property type="nucleotide sequence ID" value="NZ_BAABFG010000005.1"/>
</dbReference>
<sequence length="197" mass="21738">MSDAYTVYWPQDRWRSALRVHRPLEVMFGGPHVSEPSFRHAKVSVGDLLYAVGVYRQVLLVLGRMRVREIVEVDVDSLDGYFERFASWRFLAPTCTTEVVLGEGGTLVHGNQAVAGEALKTLTYLPRRGPRPIKHVNEDGLLTKAISVQGIYRLAPISALELDAVLQSPPSARSTVPSRPASKQAHDSATSGIQTLF</sequence>
<feature type="compositionally biased region" description="Polar residues" evidence="1">
    <location>
        <begin position="187"/>
        <end position="197"/>
    </location>
</feature>
<protein>
    <submittedName>
        <fullName evidence="2">Uncharacterized protein</fullName>
    </submittedName>
</protein>
<feature type="region of interest" description="Disordered" evidence="1">
    <location>
        <begin position="169"/>
        <end position="197"/>
    </location>
</feature>
<evidence type="ECO:0000313" key="2">
    <source>
        <dbReference type="EMBL" id="MBB4743791.1"/>
    </source>
</evidence>
<evidence type="ECO:0000313" key="3">
    <source>
        <dbReference type="Proteomes" id="UP000546162"/>
    </source>
</evidence>
<name>A0A7W7MBA5_9ACTN</name>
<gene>
    <name evidence="2" type="ORF">BJY16_007250</name>
</gene>
<evidence type="ECO:0000256" key="1">
    <source>
        <dbReference type="SAM" id="MobiDB-lite"/>
    </source>
</evidence>
<organism evidence="2 3">
    <name type="scientific">Actinoplanes octamycinicus</name>
    <dbReference type="NCBI Taxonomy" id="135948"/>
    <lineage>
        <taxon>Bacteria</taxon>
        <taxon>Bacillati</taxon>
        <taxon>Actinomycetota</taxon>
        <taxon>Actinomycetes</taxon>
        <taxon>Micromonosporales</taxon>
        <taxon>Micromonosporaceae</taxon>
        <taxon>Actinoplanes</taxon>
    </lineage>
</organism>
<dbReference type="Proteomes" id="UP000546162">
    <property type="component" value="Unassembled WGS sequence"/>
</dbReference>
<dbReference type="EMBL" id="JACHNB010000001">
    <property type="protein sequence ID" value="MBB4743791.1"/>
    <property type="molecule type" value="Genomic_DNA"/>
</dbReference>
<comment type="caution">
    <text evidence="2">The sequence shown here is derived from an EMBL/GenBank/DDBJ whole genome shotgun (WGS) entry which is preliminary data.</text>
</comment>
<dbReference type="AlphaFoldDB" id="A0A7W7MBA5"/>
<keyword evidence="3" id="KW-1185">Reference proteome</keyword>
<reference evidence="2 3" key="1">
    <citation type="submission" date="2020-08" db="EMBL/GenBank/DDBJ databases">
        <title>Sequencing the genomes of 1000 actinobacteria strains.</title>
        <authorList>
            <person name="Klenk H.-P."/>
        </authorList>
    </citation>
    <scope>NUCLEOTIDE SEQUENCE [LARGE SCALE GENOMIC DNA]</scope>
    <source>
        <strain evidence="2 3">DSM 45809</strain>
    </source>
</reference>
<accession>A0A7W7MBA5</accession>
<proteinExistence type="predicted"/>